<keyword evidence="1" id="KW-0472">Membrane</keyword>
<keyword evidence="1" id="KW-1133">Transmembrane helix</keyword>
<dbReference type="InterPro" id="IPR059180">
    <property type="entry name" value="3D_YorM"/>
</dbReference>
<dbReference type="GO" id="GO:0019867">
    <property type="term" value="C:outer membrane"/>
    <property type="evidence" value="ECO:0007669"/>
    <property type="project" value="InterPro"/>
</dbReference>
<dbReference type="CDD" id="cd14667">
    <property type="entry name" value="3D_containing_proteins"/>
    <property type="match status" value="1"/>
</dbReference>
<dbReference type="InterPro" id="IPR010611">
    <property type="entry name" value="3D_dom"/>
</dbReference>
<name>A0A2M6WPZ2_9BACT</name>
<dbReference type="EMBL" id="PFAO01000062">
    <property type="protein sequence ID" value="PIT94865.1"/>
    <property type="molecule type" value="Genomic_DNA"/>
</dbReference>
<evidence type="ECO:0000313" key="4">
    <source>
        <dbReference type="Proteomes" id="UP000228964"/>
    </source>
</evidence>
<comment type="caution">
    <text evidence="3">The sequence shown here is derived from an EMBL/GenBank/DDBJ whole genome shotgun (WGS) entry which is preliminary data.</text>
</comment>
<evidence type="ECO:0000259" key="2">
    <source>
        <dbReference type="Pfam" id="PF06725"/>
    </source>
</evidence>
<feature type="domain" description="3D" evidence="2">
    <location>
        <begin position="181"/>
        <end position="220"/>
    </location>
</feature>
<dbReference type="GO" id="GO:0004553">
    <property type="term" value="F:hydrolase activity, hydrolyzing O-glycosyl compounds"/>
    <property type="evidence" value="ECO:0007669"/>
    <property type="project" value="InterPro"/>
</dbReference>
<dbReference type="AlphaFoldDB" id="A0A2M6WPZ2"/>
<dbReference type="Pfam" id="PF06725">
    <property type="entry name" value="3D"/>
    <property type="match status" value="1"/>
</dbReference>
<accession>A0A2M6WPZ2</accession>
<feature type="transmembrane region" description="Helical" evidence="1">
    <location>
        <begin position="6"/>
        <end position="25"/>
    </location>
</feature>
<dbReference type="GO" id="GO:0009254">
    <property type="term" value="P:peptidoglycan turnover"/>
    <property type="evidence" value="ECO:0007669"/>
    <property type="project" value="InterPro"/>
</dbReference>
<sequence length="239" mass="25637">IVGILAAVVLMIGGVIWITAGGNASRIGEAKAWIAASLSGLVIALCSYTILYYVNPSLVNFNPLGIKIVEKILLSEQLIDQSNFKSGILANQYKAMDCKNLKEGDKDNFFITSYCKPLRSEFSSDGAFLCAVALNCWCPNNNKRDTSKTCSGSVEPWNPCLSFEGDYCDKTKSGSTPTVGTIAADISCFPFGSIIAINGKDYTVKDTGSAIKGKRIDIWSEGCKNLPMTGVANVTIKSK</sequence>
<gene>
    <name evidence="3" type="ORF">COT96_02510</name>
</gene>
<protein>
    <recommendedName>
        <fullName evidence="2">3D domain-containing protein</fullName>
    </recommendedName>
</protein>
<keyword evidence="1" id="KW-0812">Transmembrane</keyword>
<dbReference type="InterPro" id="IPR036908">
    <property type="entry name" value="RlpA-like_sf"/>
</dbReference>
<dbReference type="SUPFAM" id="SSF50685">
    <property type="entry name" value="Barwin-like endoglucanases"/>
    <property type="match status" value="1"/>
</dbReference>
<evidence type="ECO:0000313" key="3">
    <source>
        <dbReference type="EMBL" id="PIT94865.1"/>
    </source>
</evidence>
<reference evidence="4" key="1">
    <citation type="submission" date="2017-09" db="EMBL/GenBank/DDBJ databases">
        <title>Depth-based differentiation of microbial function through sediment-hosted aquifers and enrichment of novel symbionts in the deep terrestrial subsurface.</title>
        <authorList>
            <person name="Probst A.J."/>
            <person name="Ladd B."/>
            <person name="Jarett J.K."/>
            <person name="Geller-Mcgrath D.E."/>
            <person name="Sieber C.M.K."/>
            <person name="Emerson J.B."/>
            <person name="Anantharaman K."/>
            <person name="Thomas B.C."/>
            <person name="Malmstrom R."/>
            <person name="Stieglmeier M."/>
            <person name="Klingl A."/>
            <person name="Woyke T."/>
            <person name="Ryan C.M."/>
            <person name="Banfield J.F."/>
        </authorList>
    </citation>
    <scope>NUCLEOTIDE SEQUENCE [LARGE SCALE GENOMIC DNA]</scope>
</reference>
<organism evidence="3 4">
    <name type="scientific">Candidatus Falkowbacteria bacterium CG10_big_fil_rev_8_21_14_0_10_38_22</name>
    <dbReference type="NCBI Taxonomy" id="1974564"/>
    <lineage>
        <taxon>Bacteria</taxon>
        <taxon>Candidatus Falkowiibacteriota</taxon>
    </lineage>
</organism>
<dbReference type="Gene3D" id="2.40.40.10">
    <property type="entry name" value="RlpA-like domain"/>
    <property type="match status" value="1"/>
</dbReference>
<dbReference type="Proteomes" id="UP000228964">
    <property type="component" value="Unassembled WGS sequence"/>
</dbReference>
<evidence type="ECO:0000256" key="1">
    <source>
        <dbReference type="SAM" id="Phobius"/>
    </source>
</evidence>
<feature type="transmembrane region" description="Helical" evidence="1">
    <location>
        <begin position="32"/>
        <end position="54"/>
    </location>
</feature>
<proteinExistence type="predicted"/>
<feature type="non-terminal residue" evidence="3">
    <location>
        <position position="1"/>
    </location>
</feature>